<dbReference type="Proteomes" id="UP000485058">
    <property type="component" value="Unassembled WGS sequence"/>
</dbReference>
<organism evidence="2 3">
    <name type="scientific">Haematococcus lacustris</name>
    <name type="common">Green alga</name>
    <name type="synonym">Haematococcus pluvialis</name>
    <dbReference type="NCBI Taxonomy" id="44745"/>
    <lineage>
        <taxon>Eukaryota</taxon>
        <taxon>Viridiplantae</taxon>
        <taxon>Chlorophyta</taxon>
        <taxon>core chlorophytes</taxon>
        <taxon>Chlorophyceae</taxon>
        <taxon>CS clade</taxon>
        <taxon>Chlamydomonadales</taxon>
        <taxon>Haematococcaceae</taxon>
        <taxon>Haematococcus</taxon>
    </lineage>
</organism>
<gene>
    <name evidence="2" type="ORF">HaLaN_10589</name>
</gene>
<evidence type="ECO:0000256" key="1">
    <source>
        <dbReference type="SAM" id="MobiDB-lite"/>
    </source>
</evidence>
<feature type="compositionally biased region" description="Low complexity" evidence="1">
    <location>
        <begin position="47"/>
        <end position="71"/>
    </location>
</feature>
<feature type="region of interest" description="Disordered" evidence="1">
    <location>
        <begin position="1"/>
        <end position="81"/>
    </location>
</feature>
<feature type="region of interest" description="Disordered" evidence="1">
    <location>
        <begin position="105"/>
        <end position="139"/>
    </location>
</feature>
<sequence>MTWCPVVAPRMPSQAPCSGQAATQPAALEPGPSTPPPAKCSKHTEGEQAAEPAAEPTQPTKGKGKAAIAKPAPQPGRWVEGQGAVGRLPTLLEALVCSASASDTACAVKPTAEAEPAEDSDPPSPDVRAWVCSSPSTKV</sequence>
<comment type="caution">
    <text evidence="2">The sequence shown here is derived from an EMBL/GenBank/DDBJ whole genome shotgun (WGS) entry which is preliminary data.</text>
</comment>
<name>A0A699Z5Y7_HAELA</name>
<evidence type="ECO:0000313" key="3">
    <source>
        <dbReference type="Proteomes" id="UP000485058"/>
    </source>
</evidence>
<protein>
    <submittedName>
        <fullName evidence="2">Uncharacterized protein</fullName>
    </submittedName>
</protein>
<reference evidence="2 3" key="1">
    <citation type="submission" date="2020-02" db="EMBL/GenBank/DDBJ databases">
        <title>Draft genome sequence of Haematococcus lacustris strain NIES-144.</title>
        <authorList>
            <person name="Morimoto D."/>
            <person name="Nakagawa S."/>
            <person name="Yoshida T."/>
            <person name="Sawayama S."/>
        </authorList>
    </citation>
    <scope>NUCLEOTIDE SEQUENCE [LARGE SCALE GENOMIC DNA]</scope>
    <source>
        <strain evidence="2 3">NIES-144</strain>
    </source>
</reference>
<proteinExistence type="predicted"/>
<accession>A0A699Z5Y7</accession>
<dbReference type="AlphaFoldDB" id="A0A699Z5Y7"/>
<keyword evidence="3" id="KW-1185">Reference proteome</keyword>
<dbReference type="EMBL" id="BLLF01000736">
    <property type="protein sequence ID" value="GFH14519.1"/>
    <property type="molecule type" value="Genomic_DNA"/>
</dbReference>
<evidence type="ECO:0000313" key="2">
    <source>
        <dbReference type="EMBL" id="GFH14519.1"/>
    </source>
</evidence>